<evidence type="ECO:0000313" key="2">
    <source>
        <dbReference type="Proteomes" id="UP000694843"/>
    </source>
</evidence>
<keyword evidence="1" id="KW-0732">Signal</keyword>
<dbReference type="Proteomes" id="UP000694843">
    <property type="component" value="Unplaced"/>
</dbReference>
<dbReference type="InterPro" id="IPR011024">
    <property type="entry name" value="G_crystallin-like"/>
</dbReference>
<protein>
    <submittedName>
        <fullName evidence="3">Uncharacterized protein LOC108665173</fullName>
    </submittedName>
</protein>
<dbReference type="Gene3D" id="2.60.20.10">
    <property type="entry name" value="Crystallins"/>
    <property type="match status" value="1"/>
</dbReference>
<feature type="chain" id="PRO_5034940191" evidence="1">
    <location>
        <begin position="20"/>
        <end position="237"/>
    </location>
</feature>
<name>A0A8B7N1G2_HYAAZ</name>
<keyword evidence="2" id="KW-1185">Reference proteome</keyword>
<evidence type="ECO:0000256" key="1">
    <source>
        <dbReference type="SAM" id="SignalP"/>
    </source>
</evidence>
<reference evidence="3" key="1">
    <citation type="submission" date="2025-08" db="UniProtKB">
        <authorList>
            <consortium name="RefSeq"/>
        </authorList>
    </citation>
    <scope>IDENTIFICATION</scope>
    <source>
        <tissue evidence="3">Whole organism</tissue>
    </source>
</reference>
<feature type="signal peptide" evidence="1">
    <location>
        <begin position="1"/>
        <end position="19"/>
    </location>
</feature>
<evidence type="ECO:0000313" key="3">
    <source>
        <dbReference type="RefSeq" id="XP_018007390.1"/>
    </source>
</evidence>
<organism evidence="2 3">
    <name type="scientific">Hyalella azteca</name>
    <name type="common">Amphipod</name>
    <dbReference type="NCBI Taxonomy" id="294128"/>
    <lineage>
        <taxon>Eukaryota</taxon>
        <taxon>Metazoa</taxon>
        <taxon>Ecdysozoa</taxon>
        <taxon>Arthropoda</taxon>
        <taxon>Crustacea</taxon>
        <taxon>Multicrustacea</taxon>
        <taxon>Malacostraca</taxon>
        <taxon>Eumalacostraca</taxon>
        <taxon>Peracarida</taxon>
        <taxon>Amphipoda</taxon>
        <taxon>Senticaudata</taxon>
        <taxon>Talitrida</taxon>
        <taxon>Talitroidea</taxon>
        <taxon>Hyalellidae</taxon>
        <taxon>Hyalella</taxon>
    </lineage>
</organism>
<dbReference type="RefSeq" id="XP_018007390.1">
    <property type="nucleotide sequence ID" value="XM_018151901.2"/>
</dbReference>
<gene>
    <name evidence="3" type="primary">LOC108665173</name>
</gene>
<dbReference type="SUPFAM" id="SSF49695">
    <property type="entry name" value="gamma-Crystallin-like"/>
    <property type="match status" value="1"/>
</dbReference>
<sequence length="237" mass="26470">MTTLIFWGCLLLFAAATLSERGAVGADDFRYVTGYAGPNYTGVHYQFTDYTPDLSVVQMDNTIQSACGVGIWMLYDTADYDLDHAWSVVCRYMAASWCASMGTACNTSSLRYAGSPYGLNDNYYNLYEDTIYRGKEFRGNTNASDVGDLDMDVSSLVVTGQSPWTFYTGLHYTGANVCVYPYRHSTNNDIHLDFAYYDKMDYLGMPDNSIRSVARGCLSDRVLGHPGHERRGLDDIN</sequence>
<dbReference type="KEGG" id="hazt:108665173"/>
<dbReference type="AlphaFoldDB" id="A0A8B7N1G2"/>
<dbReference type="OrthoDB" id="6381640at2759"/>
<dbReference type="GeneID" id="108665173"/>
<proteinExistence type="predicted"/>
<accession>A0A8B7N1G2</accession>